<dbReference type="Proteomes" id="UP001153069">
    <property type="component" value="Unassembled WGS sequence"/>
</dbReference>
<reference evidence="2" key="1">
    <citation type="submission" date="2020-06" db="EMBL/GenBank/DDBJ databases">
        <authorList>
            <consortium name="Plant Systems Biology data submission"/>
        </authorList>
    </citation>
    <scope>NUCLEOTIDE SEQUENCE</scope>
    <source>
        <strain evidence="2">D6</strain>
    </source>
</reference>
<gene>
    <name evidence="2" type="ORF">SEMRO_444_G144310.1</name>
</gene>
<feature type="compositionally biased region" description="Basic and acidic residues" evidence="1">
    <location>
        <begin position="110"/>
        <end position="130"/>
    </location>
</feature>
<proteinExistence type="predicted"/>
<accession>A0A9N8HF87</accession>
<keyword evidence="3" id="KW-1185">Reference proteome</keyword>
<sequence>MTVSPAPQESQVAHATRKSIKKNFPMGSVMSKGADNPITLHSVNDDVFVRFWSLIGETMLVDGELARSTKEAIANLISTRNDCPICINAHCALQAAATRAETYQQKKKQKSDAKDKAAAAKESKGLEEERKRHKQALDYAGLVFDAMENKQDMDALSSDSSSGSNRRFSRLSDGARAECALVVVLFVHMNRVVSAILGEEMSTAMFSVPRAAAKVMESKGMVQFMSRVMSPLLSSSFETKLEAGLTASLFPNNDDGAAGISQAPLPPHLRGALLAGVERANALARLQHWVDNYCKETLVGYGIVSKNLIRFLDEAKVSPPEFSIYSPEVLLEWADTDVPEKMKQWGGLDASQQTIGAVLMLTEVAPQVVHSQTRYWDSLVQLLGNKMARTVVVWWSLRLALKEAKGLDQEIDAQTMMGLLSQ</sequence>
<dbReference type="InterPro" id="IPR029032">
    <property type="entry name" value="AhpD-like"/>
</dbReference>
<organism evidence="2 3">
    <name type="scientific">Seminavis robusta</name>
    <dbReference type="NCBI Taxonomy" id="568900"/>
    <lineage>
        <taxon>Eukaryota</taxon>
        <taxon>Sar</taxon>
        <taxon>Stramenopiles</taxon>
        <taxon>Ochrophyta</taxon>
        <taxon>Bacillariophyta</taxon>
        <taxon>Bacillariophyceae</taxon>
        <taxon>Bacillariophycidae</taxon>
        <taxon>Naviculales</taxon>
        <taxon>Naviculaceae</taxon>
        <taxon>Seminavis</taxon>
    </lineage>
</organism>
<evidence type="ECO:0000256" key="1">
    <source>
        <dbReference type="SAM" id="MobiDB-lite"/>
    </source>
</evidence>
<feature type="region of interest" description="Disordered" evidence="1">
    <location>
        <begin position="104"/>
        <end position="132"/>
    </location>
</feature>
<dbReference type="Gene3D" id="1.20.1290.10">
    <property type="entry name" value="AhpD-like"/>
    <property type="match status" value="1"/>
</dbReference>
<dbReference type="AlphaFoldDB" id="A0A9N8HF87"/>
<evidence type="ECO:0000313" key="2">
    <source>
        <dbReference type="EMBL" id="CAB9510612.1"/>
    </source>
</evidence>
<dbReference type="EMBL" id="CAICTM010000443">
    <property type="protein sequence ID" value="CAB9510612.1"/>
    <property type="molecule type" value="Genomic_DNA"/>
</dbReference>
<dbReference type="SUPFAM" id="SSF69118">
    <property type="entry name" value="AhpD-like"/>
    <property type="match status" value="1"/>
</dbReference>
<name>A0A9N8HF87_9STRA</name>
<protein>
    <submittedName>
        <fullName evidence="2">Uncharacterized protein</fullName>
    </submittedName>
</protein>
<evidence type="ECO:0000313" key="3">
    <source>
        <dbReference type="Proteomes" id="UP001153069"/>
    </source>
</evidence>
<comment type="caution">
    <text evidence="2">The sequence shown here is derived from an EMBL/GenBank/DDBJ whole genome shotgun (WGS) entry which is preliminary data.</text>
</comment>